<protein>
    <recommendedName>
        <fullName evidence="1">BTB domain-containing protein</fullName>
    </recommendedName>
</protein>
<dbReference type="EMBL" id="JARKIK010000045">
    <property type="protein sequence ID" value="KAK8735882.1"/>
    <property type="molecule type" value="Genomic_DNA"/>
</dbReference>
<dbReference type="EMBL" id="JARKIK010000045">
    <property type="protein sequence ID" value="KAK8735881.1"/>
    <property type="molecule type" value="Genomic_DNA"/>
</dbReference>
<dbReference type="Proteomes" id="UP001445076">
    <property type="component" value="Unassembled WGS sequence"/>
</dbReference>
<dbReference type="GO" id="GO:0005829">
    <property type="term" value="C:cytosol"/>
    <property type="evidence" value="ECO:0007669"/>
    <property type="project" value="TreeGrafter"/>
</dbReference>
<feature type="domain" description="BTB" evidence="1">
    <location>
        <begin position="36"/>
        <end position="103"/>
    </location>
</feature>
<dbReference type="Gene3D" id="1.25.40.420">
    <property type="match status" value="1"/>
</dbReference>
<evidence type="ECO:0000313" key="2">
    <source>
        <dbReference type="EMBL" id="KAK8735881.1"/>
    </source>
</evidence>
<dbReference type="Pfam" id="PF00651">
    <property type="entry name" value="BTB"/>
    <property type="match status" value="1"/>
</dbReference>
<evidence type="ECO:0000313" key="3">
    <source>
        <dbReference type="Proteomes" id="UP001445076"/>
    </source>
</evidence>
<evidence type="ECO:0000259" key="1">
    <source>
        <dbReference type="PROSITE" id="PS50097"/>
    </source>
</evidence>
<comment type="caution">
    <text evidence="2">The sequence shown here is derived from an EMBL/GenBank/DDBJ whole genome shotgun (WGS) entry which is preliminary data.</text>
</comment>
<gene>
    <name evidence="2" type="ORF">OTU49_005101</name>
</gene>
<dbReference type="Gene3D" id="3.30.710.10">
    <property type="entry name" value="Potassium Channel Kv1.1, Chain A"/>
    <property type="match status" value="1"/>
</dbReference>
<dbReference type="PANTHER" id="PTHR45774:SF4">
    <property type="entry name" value="AXUNDEAD, ISOFORM F"/>
    <property type="match status" value="1"/>
</dbReference>
<dbReference type="Pfam" id="PF07707">
    <property type="entry name" value="BACK"/>
    <property type="match status" value="1"/>
</dbReference>
<name>A0AAW0WUV6_CHEQU</name>
<dbReference type="InterPro" id="IPR011333">
    <property type="entry name" value="SKP1/BTB/POZ_sf"/>
</dbReference>
<keyword evidence="3" id="KW-1185">Reference proteome</keyword>
<dbReference type="SUPFAM" id="SSF54695">
    <property type="entry name" value="POZ domain"/>
    <property type="match status" value="1"/>
</dbReference>
<dbReference type="PANTHER" id="PTHR45774">
    <property type="entry name" value="BTB/POZ DOMAIN-CONTAINING"/>
    <property type="match status" value="1"/>
</dbReference>
<dbReference type="AlphaFoldDB" id="A0AAW0WUV6"/>
<dbReference type="PROSITE" id="PS50097">
    <property type="entry name" value="BTB"/>
    <property type="match status" value="1"/>
</dbReference>
<dbReference type="GO" id="GO:0022008">
    <property type="term" value="P:neurogenesis"/>
    <property type="evidence" value="ECO:0007669"/>
    <property type="project" value="TreeGrafter"/>
</dbReference>
<sequence length="420" mass="47872">MNEKTESEEVTTTPWQCKLSTPGERLASLYQTSKFTDLTITFPGHKETMKAHRLILAMSSPVFEVMLFGPLAEKENLSLPDDPPESFNWLLKYLYCGSTEFSSIKLAVQVYCLANKYQMDALTKVCSEFLQRELNPDNFPEVYDTAALHEDVHLLNKCIMIVRVSASAAFSSPHFGQLSRTALRQILQQDFYIINEFDVYKAIVSWGAAQRNGSKGGDESLRHVIEEFLPEVRFLTMTVDEVLEHIVPTNILTPDETISVLMSIKNMQNITLPTGFSNNMEKRYWIDEKLTNIRVQLNNYNNHITFSPGEWSFAQNITFSDTVYIKKIICHGRIFQNCSKLTIKNNFGHVVSTTRVSENEAVFATPVCLTKGTKFNFCSNYTCSYNMNVANSTFTNGNVTLQGTFVQYLGDLTIYYWCDK</sequence>
<accession>A0AAW0WUV6</accession>
<dbReference type="InterPro" id="IPR000210">
    <property type="entry name" value="BTB/POZ_dom"/>
</dbReference>
<reference evidence="2 3" key="1">
    <citation type="journal article" date="2024" name="BMC Genomics">
        <title>Genome assembly of redclaw crayfish (Cherax quadricarinatus) provides insights into its immune adaptation and hypoxia tolerance.</title>
        <authorList>
            <person name="Liu Z."/>
            <person name="Zheng J."/>
            <person name="Li H."/>
            <person name="Fang K."/>
            <person name="Wang S."/>
            <person name="He J."/>
            <person name="Zhou D."/>
            <person name="Weng S."/>
            <person name="Chi M."/>
            <person name="Gu Z."/>
            <person name="He J."/>
            <person name="Li F."/>
            <person name="Wang M."/>
        </authorList>
    </citation>
    <scope>NUCLEOTIDE SEQUENCE [LARGE SCALE GENOMIC DNA]</scope>
    <source>
        <strain evidence="2">ZL_2023a</strain>
    </source>
</reference>
<organism evidence="2 3">
    <name type="scientific">Cherax quadricarinatus</name>
    <name type="common">Australian red claw crayfish</name>
    <dbReference type="NCBI Taxonomy" id="27406"/>
    <lineage>
        <taxon>Eukaryota</taxon>
        <taxon>Metazoa</taxon>
        <taxon>Ecdysozoa</taxon>
        <taxon>Arthropoda</taxon>
        <taxon>Crustacea</taxon>
        <taxon>Multicrustacea</taxon>
        <taxon>Malacostraca</taxon>
        <taxon>Eumalacostraca</taxon>
        <taxon>Eucarida</taxon>
        <taxon>Decapoda</taxon>
        <taxon>Pleocyemata</taxon>
        <taxon>Astacidea</taxon>
        <taxon>Parastacoidea</taxon>
        <taxon>Parastacidae</taxon>
        <taxon>Cherax</taxon>
    </lineage>
</organism>
<dbReference type="SMART" id="SM00225">
    <property type="entry name" value="BTB"/>
    <property type="match status" value="1"/>
</dbReference>
<dbReference type="SMART" id="SM00875">
    <property type="entry name" value="BACK"/>
    <property type="match status" value="1"/>
</dbReference>
<proteinExistence type="predicted"/>
<reference evidence="2" key="2">
    <citation type="submission" date="2024-01" db="EMBL/GenBank/DDBJ databases">
        <authorList>
            <person name="He J."/>
            <person name="Wang M."/>
            <person name="Zheng J."/>
            <person name="Liu Z."/>
        </authorList>
    </citation>
    <scope>NUCLEOTIDE SEQUENCE</scope>
    <source>
        <strain evidence="2">ZL_2023a</strain>
        <tissue evidence="2">Muscle</tissue>
    </source>
</reference>
<dbReference type="InterPro" id="IPR011705">
    <property type="entry name" value="BACK"/>
</dbReference>